<name>A0A1H8IGN2_9BURK</name>
<dbReference type="InterPro" id="IPR052572">
    <property type="entry name" value="UPF0153_domain"/>
</dbReference>
<reference evidence="1 2" key="1">
    <citation type="submission" date="2016-10" db="EMBL/GenBank/DDBJ databases">
        <authorList>
            <person name="de Groot N.N."/>
        </authorList>
    </citation>
    <scope>NUCLEOTIDE SEQUENCE [LARGE SCALE GENOMIC DNA]</scope>
    <source>
        <strain evidence="1 2">DSM 15123</strain>
    </source>
</reference>
<proteinExistence type="predicted"/>
<gene>
    <name evidence="1" type="ORF">SAMN02745977_01744</name>
</gene>
<dbReference type="Proteomes" id="UP000199531">
    <property type="component" value="Unassembled WGS sequence"/>
</dbReference>
<evidence type="ECO:0000313" key="1">
    <source>
        <dbReference type="EMBL" id="SEN67117.1"/>
    </source>
</evidence>
<protein>
    <recommendedName>
        <fullName evidence="3">Zinc-or iron-chelating domain-containing protein</fullName>
    </recommendedName>
</protein>
<dbReference type="EMBL" id="FOCW01000004">
    <property type="protein sequence ID" value="SEN67117.1"/>
    <property type="molecule type" value="Genomic_DNA"/>
</dbReference>
<dbReference type="STRING" id="1121117.SAMN02745977_01744"/>
<sequence>MQALHCTGCTVFRVAFLAIKPNGDAGLRRDFYNPAMPSNSPTAPFACRSGCAACCIAPSISGPIPDLDGPGSHSKPAGVPCVQLDADLRCRLFGDPRRPAVCASLQPGPEMCGTAASDAENRVHAMHFLAELERLTSPGTS</sequence>
<organism evidence="1 2">
    <name type="scientific">Brachymonas denitrificans DSM 15123</name>
    <dbReference type="NCBI Taxonomy" id="1121117"/>
    <lineage>
        <taxon>Bacteria</taxon>
        <taxon>Pseudomonadati</taxon>
        <taxon>Pseudomonadota</taxon>
        <taxon>Betaproteobacteria</taxon>
        <taxon>Burkholderiales</taxon>
        <taxon>Comamonadaceae</taxon>
        <taxon>Brachymonas</taxon>
    </lineage>
</organism>
<keyword evidence="2" id="KW-1185">Reference proteome</keyword>
<evidence type="ECO:0000313" key="2">
    <source>
        <dbReference type="Proteomes" id="UP000199531"/>
    </source>
</evidence>
<dbReference type="PANTHER" id="PTHR36931:SF1">
    <property type="entry name" value="UPF0153 PROTEIN YEIW"/>
    <property type="match status" value="1"/>
</dbReference>
<dbReference type="PANTHER" id="PTHR36931">
    <property type="entry name" value="UPF0153 PROTEIN YEIW"/>
    <property type="match status" value="1"/>
</dbReference>
<dbReference type="AlphaFoldDB" id="A0A1H8IGN2"/>
<accession>A0A1H8IGN2</accession>
<evidence type="ECO:0008006" key="3">
    <source>
        <dbReference type="Google" id="ProtNLM"/>
    </source>
</evidence>